<evidence type="ECO:0000256" key="1">
    <source>
        <dbReference type="SAM" id="MobiDB-lite"/>
    </source>
</evidence>
<dbReference type="SUPFAM" id="SSF53955">
    <property type="entry name" value="Lysozyme-like"/>
    <property type="match status" value="1"/>
</dbReference>
<dbReference type="InterPro" id="IPR023346">
    <property type="entry name" value="Lysozyme-like_dom_sf"/>
</dbReference>
<dbReference type="PANTHER" id="PTHR30163:SF8">
    <property type="entry name" value="LYTIC MUREIN TRANSGLYCOSYLASE"/>
    <property type="match status" value="1"/>
</dbReference>
<dbReference type="EMBL" id="JACCFQ010000001">
    <property type="protein sequence ID" value="NYJ18014.1"/>
    <property type="molecule type" value="Genomic_DNA"/>
</dbReference>
<dbReference type="InterPro" id="IPR043426">
    <property type="entry name" value="MltB-like"/>
</dbReference>
<keyword evidence="3" id="KW-1185">Reference proteome</keyword>
<name>A0A7Z0EBM9_9MICC</name>
<feature type="compositionally biased region" description="Low complexity" evidence="1">
    <location>
        <begin position="52"/>
        <end position="62"/>
    </location>
</feature>
<dbReference type="Proteomes" id="UP000560069">
    <property type="component" value="Unassembled WGS sequence"/>
</dbReference>
<organism evidence="2 3">
    <name type="scientific">Nesterenkonia sandarakina</name>
    <dbReference type="NCBI Taxonomy" id="272918"/>
    <lineage>
        <taxon>Bacteria</taxon>
        <taxon>Bacillati</taxon>
        <taxon>Actinomycetota</taxon>
        <taxon>Actinomycetes</taxon>
        <taxon>Micrococcales</taxon>
        <taxon>Micrococcaceae</taxon>
        <taxon>Nesterenkonia</taxon>
    </lineage>
</organism>
<gene>
    <name evidence="2" type="ORF">HNR11_002548</name>
</gene>
<dbReference type="CDD" id="cd13399">
    <property type="entry name" value="Slt35-like"/>
    <property type="match status" value="1"/>
</dbReference>
<sequence>MTQIQAPQRRTAPTALVGAVLAVCAALVLSGCAEPRQEPAPNYPSAPDQRLPEAAAPAAEPEPGQPWVPIAELADEAWLEAVSERTGIPPRALAAYTGAALLVSKTRPECGLGWNTLAGIGQVESQHGTYAGAQVESDGQVSPAIIGLPLDGAPGLAEIPDTDGGTLDGDPEWDRAVGPMQFIPATWALYAQDGSRSGVSDPHQFDDAALTAAVYLCESGGDLTSDEGWVAAVVAYNQSAVYVNDVAGHAQDYVSPGEPSAADSSY</sequence>
<dbReference type="PANTHER" id="PTHR30163">
    <property type="entry name" value="MEMBRANE-BOUND LYTIC MUREIN TRANSGLYCOSYLASE B"/>
    <property type="match status" value="1"/>
</dbReference>
<comment type="caution">
    <text evidence="2">The sequence shown here is derived from an EMBL/GenBank/DDBJ whole genome shotgun (WGS) entry which is preliminary data.</text>
</comment>
<evidence type="ECO:0000313" key="2">
    <source>
        <dbReference type="EMBL" id="NYJ18014.1"/>
    </source>
</evidence>
<dbReference type="GO" id="GO:0009253">
    <property type="term" value="P:peptidoglycan catabolic process"/>
    <property type="evidence" value="ECO:0007669"/>
    <property type="project" value="TreeGrafter"/>
</dbReference>
<evidence type="ECO:0000313" key="3">
    <source>
        <dbReference type="Proteomes" id="UP000560069"/>
    </source>
</evidence>
<feature type="region of interest" description="Disordered" evidence="1">
    <location>
        <begin position="36"/>
        <end position="66"/>
    </location>
</feature>
<dbReference type="GO" id="GO:0008933">
    <property type="term" value="F:peptidoglycan lytic transglycosylase activity"/>
    <property type="evidence" value="ECO:0007669"/>
    <property type="project" value="TreeGrafter"/>
</dbReference>
<dbReference type="Gene3D" id="1.10.530.10">
    <property type="match status" value="1"/>
</dbReference>
<protein>
    <submittedName>
        <fullName evidence="2">Membrane-bound lytic murein transglycosylase B</fullName>
    </submittedName>
</protein>
<dbReference type="AlphaFoldDB" id="A0A7Z0EBM9"/>
<dbReference type="RefSeq" id="WP_343050679.1">
    <property type="nucleotide sequence ID" value="NZ_JACCFQ010000001.1"/>
</dbReference>
<proteinExistence type="predicted"/>
<reference evidence="2 3" key="1">
    <citation type="submission" date="2020-07" db="EMBL/GenBank/DDBJ databases">
        <title>Sequencing the genomes of 1000 actinobacteria strains.</title>
        <authorList>
            <person name="Klenk H.-P."/>
        </authorList>
    </citation>
    <scope>NUCLEOTIDE SEQUENCE [LARGE SCALE GENOMIC DNA]</scope>
    <source>
        <strain evidence="2 3">DSM 15664</strain>
    </source>
</reference>
<accession>A0A7Z0EBM9</accession>